<dbReference type="AlphaFoldDB" id="A0AAV8RP01"/>
<sequence>MHSPPLPSPILASTIVVGMGNCLVHEERRTKNGEIPSYQRPLRDESEAAAGARVIRIKLVVTKQELKEMLRQGEVSHDAVLSLIQREESRCGAGDKERCMEWRPTLQSIPEWSE</sequence>
<dbReference type="PANTHER" id="PTHR35704">
    <property type="entry name" value="OS02G0254600 PROTEIN"/>
    <property type="match status" value="1"/>
</dbReference>
<keyword evidence="3" id="KW-1185">Reference proteome</keyword>
<reference evidence="2 3" key="1">
    <citation type="submission" date="2022-12" db="EMBL/GenBank/DDBJ databases">
        <title>Chromosome-scale assembly of the Ensete ventricosum genome.</title>
        <authorList>
            <person name="Dussert Y."/>
            <person name="Stocks J."/>
            <person name="Wendawek A."/>
            <person name="Woldeyes F."/>
            <person name="Nichols R.A."/>
            <person name="Borrell J.S."/>
        </authorList>
    </citation>
    <scope>NUCLEOTIDE SEQUENCE [LARGE SCALE GENOMIC DNA]</scope>
    <source>
        <strain evidence="3">cv. Maze</strain>
        <tissue evidence="2">Seeds</tissue>
    </source>
</reference>
<dbReference type="PANTHER" id="PTHR35704:SF1">
    <property type="entry name" value="OS02G0254600 PROTEIN"/>
    <property type="match status" value="1"/>
</dbReference>
<name>A0AAV8RP01_ENSVE</name>
<proteinExistence type="predicted"/>
<protein>
    <submittedName>
        <fullName evidence="2">Uncharacterized protein</fullName>
    </submittedName>
</protein>
<evidence type="ECO:0000313" key="3">
    <source>
        <dbReference type="Proteomes" id="UP001222027"/>
    </source>
</evidence>
<organism evidence="2 3">
    <name type="scientific">Ensete ventricosum</name>
    <name type="common">Abyssinian banana</name>
    <name type="synonym">Musa ensete</name>
    <dbReference type="NCBI Taxonomy" id="4639"/>
    <lineage>
        <taxon>Eukaryota</taxon>
        <taxon>Viridiplantae</taxon>
        <taxon>Streptophyta</taxon>
        <taxon>Embryophyta</taxon>
        <taxon>Tracheophyta</taxon>
        <taxon>Spermatophyta</taxon>
        <taxon>Magnoliopsida</taxon>
        <taxon>Liliopsida</taxon>
        <taxon>Zingiberales</taxon>
        <taxon>Musaceae</taxon>
        <taxon>Ensete</taxon>
    </lineage>
</organism>
<dbReference type="Proteomes" id="UP001222027">
    <property type="component" value="Unassembled WGS sequence"/>
</dbReference>
<evidence type="ECO:0000256" key="1">
    <source>
        <dbReference type="SAM" id="MobiDB-lite"/>
    </source>
</evidence>
<gene>
    <name evidence="2" type="ORF">OPV22_011655</name>
</gene>
<dbReference type="EMBL" id="JAQQAF010000003">
    <property type="protein sequence ID" value="KAJ8501103.1"/>
    <property type="molecule type" value="Genomic_DNA"/>
</dbReference>
<accession>A0AAV8RP01</accession>
<comment type="caution">
    <text evidence="2">The sequence shown here is derived from an EMBL/GenBank/DDBJ whole genome shotgun (WGS) entry which is preliminary data.</text>
</comment>
<evidence type="ECO:0000313" key="2">
    <source>
        <dbReference type="EMBL" id="KAJ8501103.1"/>
    </source>
</evidence>
<feature type="region of interest" description="Disordered" evidence="1">
    <location>
        <begin position="28"/>
        <end position="48"/>
    </location>
</feature>